<proteinExistence type="predicted"/>
<dbReference type="PATRIC" id="fig|1028800.3.peg.1638"/>
<name>A0A068SNF1_NEOGA</name>
<feature type="compositionally biased region" description="Basic and acidic residues" evidence="1">
    <location>
        <begin position="365"/>
        <end position="378"/>
    </location>
</feature>
<dbReference type="GeneID" id="24257611"/>
<organism evidence="2 3">
    <name type="scientific">Neorhizobium galegae bv. orientalis str. HAMBI 540</name>
    <dbReference type="NCBI Taxonomy" id="1028800"/>
    <lineage>
        <taxon>Bacteria</taxon>
        <taxon>Pseudomonadati</taxon>
        <taxon>Pseudomonadota</taxon>
        <taxon>Alphaproteobacteria</taxon>
        <taxon>Hyphomicrobiales</taxon>
        <taxon>Rhizobiaceae</taxon>
        <taxon>Rhizobium/Agrobacterium group</taxon>
        <taxon>Neorhizobium</taxon>
    </lineage>
</organism>
<protein>
    <submittedName>
        <fullName evidence="2">Uncharacterized protein</fullName>
    </submittedName>
</protein>
<dbReference type="EMBL" id="HG938353">
    <property type="protein sequence ID" value="CDN47802.1"/>
    <property type="molecule type" value="Genomic_DNA"/>
</dbReference>
<evidence type="ECO:0000313" key="2">
    <source>
        <dbReference type="EMBL" id="CDN47802.1"/>
    </source>
</evidence>
<evidence type="ECO:0000313" key="3">
    <source>
        <dbReference type="Proteomes" id="UP000028181"/>
    </source>
</evidence>
<dbReference type="Proteomes" id="UP000028181">
    <property type="component" value="Chromosome I"/>
</dbReference>
<dbReference type="HOGENOM" id="CLU_817984_0_0_5"/>
<keyword evidence="3" id="KW-1185">Reference proteome</keyword>
<evidence type="ECO:0000256" key="1">
    <source>
        <dbReference type="SAM" id="MobiDB-lite"/>
    </source>
</evidence>
<feature type="region of interest" description="Disordered" evidence="1">
    <location>
        <begin position="348"/>
        <end position="378"/>
    </location>
</feature>
<reference evidence="3" key="1">
    <citation type="journal article" date="2014" name="BMC Genomics">
        <title>Genome sequencing of two Neorhizobium galegae strains reveals a noeT gene responsible for the unusual acetylation of the nodulation factors.</title>
        <authorList>
            <person name="Osterman J."/>
            <person name="Marsh J."/>
            <person name="Laine P.K."/>
            <person name="Zeng Z."/>
            <person name="Alatalo E."/>
            <person name="Sullivan J.T."/>
            <person name="Young J.P."/>
            <person name="Thomas-Oates J."/>
            <person name="Paulin L."/>
            <person name="Lindstrom K."/>
        </authorList>
    </citation>
    <scope>NUCLEOTIDE SEQUENCE [LARGE SCALE GENOMIC DNA]</scope>
    <source>
        <strain evidence="3">HAMBI 540</strain>
    </source>
</reference>
<dbReference type="OrthoDB" id="1437692at2"/>
<accession>A0A068SNF1</accession>
<gene>
    <name evidence="2" type="ORF">RG540_CH16300</name>
</gene>
<dbReference type="AlphaFoldDB" id="A0A068SNF1"/>
<dbReference type="KEGG" id="ngg:RG540_CH16300"/>
<dbReference type="RefSeq" id="WP_038586449.1">
    <property type="nucleotide sequence ID" value="NZ_HG938353.1"/>
</dbReference>
<dbReference type="eggNOG" id="ENOG502ZC4T">
    <property type="taxonomic scope" value="Bacteria"/>
</dbReference>
<sequence length="378" mass="42666">MASEALLKKGEAIEETLREYFRRLGYFSVRGLPFLFDGDEVTDIDLFLYERSGAAGRRRTIVDIKYKNRPKAVERAVWTAGLKASLGVEAGIIASTDTRRSVKALARSLGLSFFDGNMLAEINKLPQLQSLERYSKEHIYAGISRIEKERGERKWTAALKECQASLITDLGIHSANSCLLLLREFNEHLFVTNEKALFVRLIYLACSYLALSFDYATRDLTFSKLEEIVNFLAVGLKFGETGDGKSLEKIQFAIELVKQYGENGPSAAKKIQSNLERSVETLRVETLAEPVARFVGKETLFKAAIGFEHKAYSYQFFSFDDLSVEEKSLLAAVLDFTTMDRRKFAELTEQAKNKPLEGPTEEGDLFDKSQQDRPDPKL</sequence>